<dbReference type="PANTHER" id="PTHR33495">
    <property type="entry name" value="ANTI-SIGMA FACTOR ANTAGONIST TM_1081-RELATED-RELATED"/>
    <property type="match status" value="1"/>
</dbReference>
<evidence type="ECO:0000256" key="2">
    <source>
        <dbReference type="RuleBase" id="RU003749"/>
    </source>
</evidence>
<reference evidence="5" key="1">
    <citation type="journal article" date="2019" name="Int. J. Syst. Evol. Microbiol.">
        <title>The Global Catalogue of Microorganisms (GCM) 10K type strain sequencing project: providing services to taxonomists for standard genome sequencing and annotation.</title>
        <authorList>
            <consortium name="The Broad Institute Genomics Platform"/>
            <consortium name="The Broad Institute Genome Sequencing Center for Infectious Disease"/>
            <person name="Wu L."/>
            <person name="Ma J."/>
        </authorList>
    </citation>
    <scope>NUCLEOTIDE SEQUENCE [LARGE SCALE GENOMIC DNA]</scope>
    <source>
        <strain evidence="5">JCM 17805</strain>
    </source>
</reference>
<dbReference type="CDD" id="cd07043">
    <property type="entry name" value="STAS_anti-anti-sigma_factors"/>
    <property type="match status" value="1"/>
</dbReference>
<dbReference type="PROSITE" id="PS50801">
    <property type="entry name" value="STAS"/>
    <property type="match status" value="1"/>
</dbReference>
<dbReference type="InterPro" id="IPR002645">
    <property type="entry name" value="STAS_dom"/>
</dbReference>
<protein>
    <recommendedName>
        <fullName evidence="2">Anti-sigma factor antagonist</fullName>
    </recommendedName>
</protein>
<dbReference type="NCBIfam" id="TIGR00377">
    <property type="entry name" value="ant_ant_sig"/>
    <property type="match status" value="1"/>
</dbReference>
<dbReference type="RefSeq" id="WP_345197349.1">
    <property type="nucleotide sequence ID" value="NZ_BAABFL010000434.1"/>
</dbReference>
<dbReference type="InterPro" id="IPR003658">
    <property type="entry name" value="Anti-sigma_ant"/>
</dbReference>
<name>A0ABP8V486_9GAMM</name>
<dbReference type="EMBL" id="BAABFL010000434">
    <property type="protein sequence ID" value="GAA4651048.1"/>
    <property type="molecule type" value="Genomic_DNA"/>
</dbReference>
<sequence>MSLELALEEYQDIVVITLDGIVQPDNADFLHNSLNALTRDGYSRFVLDCTQLKSINSDGLAVLYDLFLELPPNGKIVLCNANRRIRGLLDISGLGHYLPCVESRDTAMKTIRNEIGHLDLDWTEEHHTAG</sequence>
<organism evidence="4 5">
    <name type="scientific">Kistimonas scapharcae</name>
    <dbReference type="NCBI Taxonomy" id="1036133"/>
    <lineage>
        <taxon>Bacteria</taxon>
        <taxon>Pseudomonadati</taxon>
        <taxon>Pseudomonadota</taxon>
        <taxon>Gammaproteobacteria</taxon>
        <taxon>Oceanospirillales</taxon>
        <taxon>Endozoicomonadaceae</taxon>
        <taxon>Kistimonas</taxon>
    </lineage>
</organism>
<dbReference type="Pfam" id="PF01740">
    <property type="entry name" value="STAS"/>
    <property type="match status" value="1"/>
</dbReference>
<dbReference type="Gene3D" id="3.30.750.24">
    <property type="entry name" value="STAS domain"/>
    <property type="match status" value="1"/>
</dbReference>
<dbReference type="SUPFAM" id="SSF52091">
    <property type="entry name" value="SpoIIaa-like"/>
    <property type="match status" value="1"/>
</dbReference>
<comment type="caution">
    <text evidence="4">The sequence shown here is derived from an EMBL/GenBank/DDBJ whole genome shotgun (WGS) entry which is preliminary data.</text>
</comment>
<evidence type="ECO:0000259" key="3">
    <source>
        <dbReference type="PROSITE" id="PS50801"/>
    </source>
</evidence>
<evidence type="ECO:0000313" key="5">
    <source>
        <dbReference type="Proteomes" id="UP001500604"/>
    </source>
</evidence>
<dbReference type="InterPro" id="IPR036513">
    <property type="entry name" value="STAS_dom_sf"/>
</dbReference>
<evidence type="ECO:0000256" key="1">
    <source>
        <dbReference type="ARBA" id="ARBA00009013"/>
    </source>
</evidence>
<gene>
    <name evidence="4" type="ORF">GCM10023116_33310</name>
</gene>
<proteinExistence type="inferred from homology"/>
<keyword evidence="5" id="KW-1185">Reference proteome</keyword>
<accession>A0ABP8V486</accession>
<feature type="domain" description="STAS" evidence="3">
    <location>
        <begin position="3"/>
        <end position="118"/>
    </location>
</feature>
<comment type="similarity">
    <text evidence="1 2">Belongs to the anti-sigma-factor antagonist family.</text>
</comment>
<dbReference type="Proteomes" id="UP001500604">
    <property type="component" value="Unassembled WGS sequence"/>
</dbReference>
<evidence type="ECO:0000313" key="4">
    <source>
        <dbReference type="EMBL" id="GAA4651048.1"/>
    </source>
</evidence>